<dbReference type="RefSeq" id="WP_015100526.1">
    <property type="nucleotide sequence ID" value="NC_019673.1"/>
</dbReference>
<dbReference type="KEGG" id="sesp:BN6_31090"/>
<reference evidence="2 3" key="1">
    <citation type="journal article" date="2012" name="BMC Genomics">
        <title>Complete genome sequence of Saccharothrix espanaensis DSM 44229T and comparison to the other completely sequenced Pseudonocardiaceae.</title>
        <authorList>
            <person name="Strobel T."/>
            <person name="Al-Dilaimi A."/>
            <person name="Blom J."/>
            <person name="Gessner A."/>
            <person name="Kalinowski J."/>
            <person name="Luzhetska M."/>
            <person name="Puhler A."/>
            <person name="Szczepanowski R."/>
            <person name="Bechthold A."/>
            <person name="Ruckert C."/>
        </authorList>
    </citation>
    <scope>NUCLEOTIDE SEQUENCE [LARGE SCALE GENOMIC DNA]</scope>
    <source>
        <strain evidence="3">ATCC 51144 / DSM 44229 / JCM 9112 / NBRC 15066 / NRRL 15764</strain>
    </source>
</reference>
<dbReference type="Pfam" id="PF18899">
    <property type="entry name" value="DUF5655"/>
    <property type="match status" value="1"/>
</dbReference>
<organism evidence="2 3">
    <name type="scientific">Saccharothrix espanaensis (strain ATCC 51144 / DSM 44229 / JCM 9112 / NBRC 15066 / NRRL 15764)</name>
    <dbReference type="NCBI Taxonomy" id="1179773"/>
    <lineage>
        <taxon>Bacteria</taxon>
        <taxon>Bacillati</taxon>
        <taxon>Actinomycetota</taxon>
        <taxon>Actinomycetes</taxon>
        <taxon>Pseudonocardiales</taxon>
        <taxon>Pseudonocardiaceae</taxon>
        <taxon>Saccharothrix</taxon>
    </lineage>
</organism>
<dbReference type="HOGENOM" id="CLU_101670_0_0_11"/>
<dbReference type="BioCyc" id="SESP1179773:BN6_RS15130-MONOMER"/>
<evidence type="ECO:0000313" key="3">
    <source>
        <dbReference type="Proteomes" id="UP000006281"/>
    </source>
</evidence>
<dbReference type="eggNOG" id="ENOG502Z9ZF">
    <property type="taxonomic scope" value="Bacteria"/>
</dbReference>
<sequence>MTQVSSWSEMVDWSVGLLHRSTGHGVPEWNRRVLESGIDSERELRSWLREREVTGYAQMLLVMERFGYPELEAATSDELVDRQYADRPELRPILDRLLTEAALIGPMHVQARKTYVALVSPRRTFAIVKATTRARVDLGLRLAGHEPSGRLEGASALGNDTITVRIAIASADAIDEETLDWLRHAYTSNL</sequence>
<dbReference type="Proteomes" id="UP000006281">
    <property type="component" value="Chromosome"/>
</dbReference>
<dbReference type="EMBL" id="HE804045">
    <property type="protein sequence ID" value="CCH30414.1"/>
    <property type="molecule type" value="Genomic_DNA"/>
</dbReference>
<feature type="domain" description="DUF5655" evidence="1">
    <location>
        <begin position="80"/>
        <end position="188"/>
    </location>
</feature>
<dbReference type="STRING" id="1179773.BN6_31090"/>
<dbReference type="OrthoDB" id="3530622at2"/>
<keyword evidence="3" id="KW-1185">Reference proteome</keyword>
<gene>
    <name evidence="2" type="ordered locus">BN6_31090</name>
</gene>
<evidence type="ECO:0000313" key="2">
    <source>
        <dbReference type="EMBL" id="CCH30414.1"/>
    </source>
</evidence>
<protein>
    <recommendedName>
        <fullName evidence="1">DUF5655 domain-containing protein</fullName>
    </recommendedName>
</protein>
<accession>K0K0J5</accession>
<name>K0K0J5_SACES</name>
<proteinExistence type="predicted"/>
<dbReference type="PATRIC" id="fig|1179773.3.peg.3108"/>
<dbReference type="InterPro" id="IPR043714">
    <property type="entry name" value="DUF5655"/>
</dbReference>
<evidence type="ECO:0000259" key="1">
    <source>
        <dbReference type="Pfam" id="PF18899"/>
    </source>
</evidence>
<dbReference type="AlphaFoldDB" id="K0K0J5"/>